<evidence type="ECO:0000256" key="2">
    <source>
        <dbReference type="ARBA" id="ARBA00022723"/>
    </source>
</evidence>
<dbReference type="GO" id="GO:0004386">
    <property type="term" value="F:helicase activity"/>
    <property type="evidence" value="ECO:0007669"/>
    <property type="project" value="UniProtKB-KW"/>
</dbReference>
<dbReference type="EMBL" id="CAGKOT010000027">
    <property type="protein sequence ID" value="CAB5370104.1"/>
    <property type="molecule type" value="Genomic_DNA"/>
</dbReference>
<comment type="subcellular location">
    <subcellularLocation>
        <location evidence="1">Nucleus</location>
    </subcellularLocation>
</comment>
<evidence type="ECO:0000256" key="1">
    <source>
        <dbReference type="ARBA" id="ARBA00004123"/>
    </source>
</evidence>
<evidence type="ECO:0000259" key="12">
    <source>
        <dbReference type="PROSITE" id="PS50158"/>
    </source>
</evidence>
<dbReference type="SMART" id="SM00910">
    <property type="entry name" value="HIRAN"/>
    <property type="match status" value="1"/>
</dbReference>
<evidence type="ECO:0000313" key="15">
    <source>
        <dbReference type="EMBL" id="CAB5370104.1"/>
    </source>
</evidence>
<dbReference type="AlphaFoldDB" id="A0A915ZBN7"/>
<feature type="compositionally biased region" description="Polar residues" evidence="10">
    <location>
        <begin position="115"/>
        <end position="145"/>
    </location>
</feature>
<dbReference type="SMART" id="SM00487">
    <property type="entry name" value="DEXDc"/>
    <property type="match status" value="1"/>
</dbReference>
<dbReference type="Pfam" id="PF13639">
    <property type="entry name" value="zf-RING_2"/>
    <property type="match status" value="1"/>
</dbReference>
<dbReference type="GO" id="GO:0008094">
    <property type="term" value="F:ATP-dependent activity, acting on DNA"/>
    <property type="evidence" value="ECO:0007669"/>
    <property type="project" value="TreeGrafter"/>
</dbReference>
<reference evidence="15" key="1">
    <citation type="submission" date="2020-05" db="EMBL/GenBank/DDBJ databases">
        <authorList>
            <person name="Rincon C."/>
            <person name="Sanders R I."/>
            <person name="Robbins C."/>
            <person name="Chaturvedi A."/>
        </authorList>
    </citation>
    <scope>NUCLEOTIDE SEQUENCE</scope>
    <source>
        <strain evidence="15">CHB12</strain>
    </source>
</reference>
<dbReference type="CDD" id="cd16509">
    <property type="entry name" value="RING-HC_HLTF"/>
    <property type="match status" value="1"/>
</dbReference>
<dbReference type="Pfam" id="PF08797">
    <property type="entry name" value="HIRAN"/>
    <property type="match status" value="1"/>
</dbReference>
<dbReference type="InterPro" id="IPR050628">
    <property type="entry name" value="SNF2_RAD54_helicase_TF"/>
</dbReference>
<dbReference type="GO" id="GO:0005524">
    <property type="term" value="F:ATP binding"/>
    <property type="evidence" value="ECO:0007669"/>
    <property type="project" value="UniProtKB-KW"/>
</dbReference>
<evidence type="ECO:0000256" key="3">
    <source>
        <dbReference type="ARBA" id="ARBA00022741"/>
    </source>
</evidence>
<dbReference type="OrthoDB" id="448448at2759"/>
<evidence type="ECO:0000259" key="13">
    <source>
        <dbReference type="PROSITE" id="PS51192"/>
    </source>
</evidence>
<evidence type="ECO:0000256" key="9">
    <source>
        <dbReference type="PROSITE-ProRule" id="PRU00047"/>
    </source>
</evidence>
<protein>
    <submittedName>
        <fullName evidence="15">Uncharacterized protein</fullName>
    </submittedName>
</protein>
<organism evidence="15 16">
    <name type="scientific">Rhizophagus irregularis</name>
    <dbReference type="NCBI Taxonomy" id="588596"/>
    <lineage>
        <taxon>Eukaryota</taxon>
        <taxon>Fungi</taxon>
        <taxon>Fungi incertae sedis</taxon>
        <taxon>Mucoromycota</taxon>
        <taxon>Glomeromycotina</taxon>
        <taxon>Glomeromycetes</taxon>
        <taxon>Glomerales</taxon>
        <taxon>Glomeraceae</taxon>
        <taxon>Rhizophagus</taxon>
    </lineage>
</organism>
<dbReference type="PROSITE" id="PS51192">
    <property type="entry name" value="HELICASE_ATP_BIND_1"/>
    <property type="match status" value="1"/>
</dbReference>
<evidence type="ECO:0000256" key="4">
    <source>
        <dbReference type="ARBA" id="ARBA00022771"/>
    </source>
</evidence>
<dbReference type="Pfam" id="PF00271">
    <property type="entry name" value="Helicase_C"/>
    <property type="match status" value="1"/>
</dbReference>
<feature type="domain" description="RING-type" evidence="11">
    <location>
        <begin position="755"/>
        <end position="794"/>
    </location>
</feature>
<dbReference type="GO" id="GO:0003676">
    <property type="term" value="F:nucleic acid binding"/>
    <property type="evidence" value="ECO:0007669"/>
    <property type="project" value="InterPro"/>
</dbReference>
<dbReference type="InterPro" id="IPR014001">
    <property type="entry name" value="Helicase_ATP-bd"/>
</dbReference>
<dbReference type="InterPro" id="IPR001878">
    <property type="entry name" value="Znf_CCHC"/>
</dbReference>
<name>A0A915ZBN7_9GLOM</name>
<dbReference type="GO" id="GO:0005634">
    <property type="term" value="C:nucleus"/>
    <property type="evidence" value="ECO:0007669"/>
    <property type="project" value="UniProtKB-SubCell"/>
</dbReference>
<dbReference type="Pfam" id="PF00176">
    <property type="entry name" value="SNF2-rel_dom"/>
    <property type="match status" value="1"/>
</dbReference>
<feature type="domain" description="Helicase C-terminal" evidence="14">
    <location>
        <begin position="829"/>
        <end position="998"/>
    </location>
</feature>
<keyword evidence="4 9" id="KW-0863">Zinc-finger</keyword>
<proteinExistence type="predicted"/>
<feature type="domain" description="CCHC-type" evidence="12">
    <location>
        <begin position="40"/>
        <end position="54"/>
    </location>
</feature>
<dbReference type="SMART" id="SM00184">
    <property type="entry name" value="RING"/>
    <property type="match status" value="1"/>
</dbReference>
<dbReference type="PANTHER" id="PTHR45626:SF17">
    <property type="entry name" value="HELICASE-LIKE TRANSCRIPTION FACTOR"/>
    <property type="match status" value="1"/>
</dbReference>
<dbReference type="InterPro" id="IPR000330">
    <property type="entry name" value="SNF2_N"/>
</dbReference>
<dbReference type="VEuPathDB" id="FungiDB:RhiirFUN_020820"/>
<dbReference type="GO" id="GO:0008270">
    <property type="term" value="F:zinc ion binding"/>
    <property type="evidence" value="ECO:0007669"/>
    <property type="project" value="UniProtKB-KW"/>
</dbReference>
<keyword evidence="7" id="KW-0067">ATP-binding</keyword>
<dbReference type="Proteomes" id="UP000684084">
    <property type="component" value="Unassembled WGS sequence"/>
</dbReference>
<evidence type="ECO:0000313" key="16">
    <source>
        <dbReference type="Proteomes" id="UP000684084"/>
    </source>
</evidence>
<keyword evidence="8" id="KW-0539">Nucleus</keyword>
<dbReference type="GO" id="GO:0006281">
    <property type="term" value="P:DNA repair"/>
    <property type="evidence" value="ECO:0007669"/>
    <property type="project" value="TreeGrafter"/>
</dbReference>
<evidence type="ECO:0000259" key="14">
    <source>
        <dbReference type="PROSITE" id="PS51194"/>
    </source>
</evidence>
<feature type="domain" description="Helicase ATP-binding" evidence="13">
    <location>
        <begin position="424"/>
        <end position="602"/>
    </location>
</feature>
<dbReference type="InterPro" id="IPR001841">
    <property type="entry name" value="Znf_RING"/>
</dbReference>
<evidence type="ECO:0000256" key="8">
    <source>
        <dbReference type="ARBA" id="ARBA00023242"/>
    </source>
</evidence>
<dbReference type="CDD" id="cd18793">
    <property type="entry name" value="SF2_C_SNF"/>
    <property type="match status" value="1"/>
</dbReference>
<evidence type="ECO:0000256" key="10">
    <source>
        <dbReference type="SAM" id="MobiDB-lite"/>
    </source>
</evidence>
<dbReference type="GO" id="GO:0016818">
    <property type="term" value="F:hydrolase activity, acting on acid anhydrides, in phosphorus-containing anhydrides"/>
    <property type="evidence" value="ECO:0007669"/>
    <property type="project" value="InterPro"/>
</dbReference>
<evidence type="ECO:0000259" key="11">
    <source>
        <dbReference type="PROSITE" id="PS50089"/>
    </source>
</evidence>
<keyword evidence="4 9" id="KW-0862">Zinc</keyword>
<feature type="compositionally biased region" description="Low complexity" evidence="10">
    <location>
        <begin position="101"/>
        <end position="114"/>
    </location>
</feature>
<dbReference type="PANTHER" id="PTHR45626">
    <property type="entry name" value="TRANSCRIPTION TERMINATION FACTOR 2-RELATED"/>
    <property type="match status" value="1"/>
</dbReference>
<gene>
    <name evidence="15" type="ORF">CHRIB12_LOCUS12520</name>
</gene>
<dbReference type="InterPro" id="IPR001650">
    <property type="entry name" value="Helicase_C-like"/>
</dbReference>
<evidence type="ECO:0000256" key="6">
    <source>
        <dbReference type="ARBA" id="ARBA00022806"/>
    </source>
</evidence>
<dbReference type="SMART" id="SM00490">
    <property type="entry name" value="HELICc"/>
    <property type="match status" value="1"/>
</dbReference>
<keyword evidence="3" id="KW-0547">Nucleotide-binding</keyword>
<dbReference type="PROSITE" id="PS50158">
    <property type="entry name" value="ZF_CCHC"/>
    <property type="match status" value="1"/>
</dbReference>
<keyword evidence="2" id="KW-0479">Metal-binding</keyword>
<dbReference type="PROSITE" id="PS51194">
    <property type="entry name" value="HELICASE_CTER"/>
    <property type="match status" value="1"/>
</dbReference>
<feature type="region of interest" description="Disordered" evidence="10">
    <location>
        <begin position="37"/>
        <end position="156"/>
    </location>
</feature>
<keyword evidence="6" id="KW-0347">Helicase</keyword>
<comment type="caution">
    <text evidence="15">The sequence shown here is derived from an EMBL/GenBank/DDBJ whole genome shotgun (WGS) entry which is preliminary data.</text>
</comment>
<sequence length="1004" mass="114081">MNVNNNSTRSTSLPLCRLITFVANIKMLPRLRNKKTNISCENCGDTSHKSDDCPIHIIEDERESSVRTKQNKADKNAEKRANNDSIDRERGSSTKKKLRKSPSSSSTSGFVSSSIYRPQNTQSTSTKPVSPGIQQSKGITSQYLPSSSSSSTIHPPNYQRISIVPFSLDLDAFSQELSEEQELENRSGSVEDEGAIQKVYGNIITQIVGVRYYDGVVNKNESVSITREPFNIYDRNALRVDNILGDQVGHIPKDLAKILAPLIDNGDIRIEGTIAGKKGTYVVPLHIHVLGVPEREERIAKNLRSKNIKFEPLKPMSQGINASEPNEAWRELIRQGQTLDKTSVKKVLQEVGISIVDLAKLPEAPQPEALITPLLSYQKQGLGWMLSNEHPEEPTTDKATQFWVINKQNKESYYYNSATGFSTKTRPNFARGGILADDMGLGKTLQTIALITYDKDGKGFIPKPVKSDSAYSKTTLIVAPLSVLGNWVDQINMHVKEGSLSYYVYHGPNRDDNPKNLKDYDVVITTYSILGQSNIKDKKRGLFAVKWLRVVLDEGHIIRTKSTKQSIAAYSLDAERRWILTGTPIMNELNDMYSLVKFLRITPFDESEWWNRVFNRPIKAGDKAAIERLKVLMKIVCLRRTKDMQFNGHPILSLPPINSFVHKVKFNAEEQKIYDEMEKDAKERFKKWKESNDVMKNYAVILESLLRLRQLCDHHKLCAERVKKIMETHVLDMNDENIISLINALKVAIENNEDCCICLESLTTPVITRCKHVFDRDCIEKVIDKDKRSCPMCRSPVQKEHLIESPHEQESIDDEIGNIINSDYKPSSKIKALLKFLKISNEKDPTTKSVVFSQWTSFLNLIEIALKESDIKFVRLDGKMLRNQREKAISDFTYEPEIKVFLISLKCGSLGLNLTAANQCFLMDPWWNPSIEDQAIDRIYRLGQTRPVSIFRFVIENSVEDRVIELQEKKRALISQAFGEQRRKDAAQVREARLEELQTLLGGN</sequence>
<keyword evidence="5" id="KW-0378">Hydrolase</keyword>
<feature type="compositionally biased region" description="Basic and acidic residues" evidence="10">
    <location>
        <begin position="46"/>
        <end position="92"/>
    </location>
</feature>
<dbReference type="InterPro" id="IPR014905">
    <property type="entry name" value="HIRAN"/>
</dbReference>
<dbReference type="InterPro" id="IPR049730">
    <property type="entry name" value="SNF2/RAD54-like_C"/>
</dbReference>
<evidence type="ECO:0000256" key="5">
    <source>
        <dbReference type="ARBA" id="ARBA00022801"/>
    </source>
</evidence>
<accession>A0A915ZBN7</accession>
<evidence type="ECO:0000256" key="7">
    <source>
        <dbReference type="ARBA" id="ARBA00022840"/>
    </source>
</evidence>
<dbReference type="PROSITE" id="PS50089">
    <property type="entry name" value="ZF_RING_2"/>
    <property type="match status" value="1"/>
</dbReference>